<dbReference type="OrthoDB" id="1841645at2"/>
<evidence type="ECO:0000313" key="6">
    <source>
        <dbReference type="Proteomes" id="UP000260828"/>
    </source>
</evidence>
<dbReference type="EMBL" id="CZBE01000031">
    <property type="protein sequence ID" value="CUQ16182.1"/>
    <property type="molecule type" value="Genomic_DNA"/>
</dbReference>
<evidence type="ECO:0000313" key="4">
    <source>
        <dbReference type="Proteomes" id="UP000095765"/>
    </source>
</evidence>
<evidence type="ECO:0000313" key="2">
    <source>
        <dbReference type="EMBL" id="OUP70345.1"/>
    </source>
</evidence>
<dbReference type="AlphaFoldDB" id="A0A174U1U9"/>
<evidence type="ECO:0000313" key="5">
    <source>
        <dbReference type="Proteomes" id="UP000196386"/>
    </source>
</evidence>
<reference evidence="3 6" key="4">
    <citation type="submission" date="2018-08" db="EMBL/GenBank/DDBJ databases">
        <title>A genome reference for cultivated species of the human gut microbiota.</title>
        <authorList>
            <person name="Zou Y."/>
            <person name="Xue W."/>
            <person name="Luo G."/>
        </authorList>
    </citation>
    <scope>NUCLEOTIDE SEQUENCE [LARGE SCALE GENOMIC DNA]</scope>
    <source>
        <strain evidence="3 6">TF05-12AC</strain>
    </source>
</reference>
<sequence length="465" mass="52801">MADILRITTPLVNKSQAPDAQKALEATQPFDLHNITRVTKPAGQEGILRQNTGLNQQEETSALLLNLLKDPSVAASSLKNIYLLQELIKLLPVNNKPLTQEIQQLFDQLMVAPEDIADEMMRQENASTSFKGEMFDFLRELLSQNPKQEGLRQATVYFLKAFNSYSMREPMLHSVANSLEFLSDSLDSSKALSARLASLAARFRAPDAAQNFDDLKRDMLSLFKEVENSILFSPKLAKVLSIATYNLSRFNDNELFFHEATARLLSQLHGEQARTQFLRYIEQSFSGRPEHSRSVVETLAKLIDRQSQTDEIMLVNSEKVETIIRSLLSSPCNFTPLLHFVVPVQYEDMQSFAEIWINHNGGEDKENGRGADDHSIHMLLVFEISDIGRFELELYVRDKTIDLSLFCPPAYVDRYARMGSSLAGCLKALDFRLGDVHFEKLERARSLMDVFRSLPYKRTGIDVQI</sequence>
<protein>
    <submittedName>
        <fullName evidence="3">Antitoxin</fullName>
    </submittedName>
</protein>
<dbReference type="Proteomes" id="UP000095765">
    <property type="component" value="Unassembled WGS sequence"/>
</dbReference>
<dbReference type="GeneID" id="72465009"/>
<accession>A0A174U1U9</accession>
<evidence type="ECO:0000313" key="3">
    <source>
        <dbReference type="EMBL" id="RGE70225.1"/>
    </source>
</evidence>
<dbReference type="Proteomes" id="UP000196386">
    <property type="component" value="Unassembled WGS sequence"/>
</dbReference>
<proteinExistence type="predicted"/>
<name>A0A174U1U9_9FIRM</name>
<evidence type="ECO:0000313" key="1">
    <source>
        <dbReference type="EMBL" id="CUQ16182.1"/>
    </source>
</evidence>
<gene>
    <name evidence="2" type="ORF">B5F11_04885</name>
    <name evidence="3" type="ORF">DXC40_04020</name>
    <name evidence="1" type="ORF">ERS852551_03376</name>
</gene>
<organism evidence="1 4">
    <name type="scientific">Anaerotruncus colihominis</name>
    <dbReference type="NCBI Taxonomy" id="169435"/>
    <lineage>
        <taxon>Bacteria</taxon>
        <taxon>Bacillati</taxon>
        <taxon>Bacillota</taxon>
        <taxon>Clostridia</taxon>
        <taxon>Eubacteriales</taxon>
        <taxon>Oscillospiraceae</taxon>
        <taxon>Anaerotruncus</taxon>
    </lineage>
</organism>
<dbReference type="RefSeq" id="WP_006874890.1">
    <property type="nucleotide sequence ID" value="NZ_CABIWA010000025.1"/>
</dbReference>
<dbReference type="Proteomes" id="UP000260828">
    <property type="component" value="Unassembled WGS sequence"/>
</dbReference>
<reference evidence="2" key="3">
    <citation type="journal article" date="2018" name="BMC Genomics">
        <title>Whole genome sequencing and function prediction of 133 gut anaerobes isolated from chicken caecum in pure cultures.</title>
        <authorList>
            <person name="Medvecky M."/>
            <person name="Cejkova D."/>
            <person name="Polansky O."/>
            <person name="Karasova D."/>
            <person name="Kubasova T."/>
            <person name="Cizek A."/>
            <person name="Rychlik I."/>
        </authorList>
    </citation>
    <scope>NUCLEOTIDE SEQUENCE</scope>
    <source>
        <strain evidence="2">An175</strain>
    </source>
</reference>
<dbReference type="EMBL" id="NFKP01000004">
    <property type="protein sequence ID" value="OUP70345.1"/>
    <property type="molecule type" value="Genomic_DNA"/>
</dbReference>
<dbReference type="EMBL" id="QVME01000001">
    <property type="protein sequence ID" value="RGE70225.1"/>
    <property type="molecule type" value="Genomic_DNA"/>
</dbReference>
<reference evidence="1 4" key="1">
    <citation type="submission" date="2015-09" db="EMBL/GenBank/DDBJ databases">
        <authorList>
            <consortium name="Pathogen Informatics"/>
        </authorList>
    </citation>
    <scope>NUCLEOTIDE SEQUENCE [LARGE SCALE GENOMIC DNA]</scope>
    <source>
        <strain evidence="1 4">2789STDY5834939</strain>
    </source>
</reference>
<reference evidence="5" key="2">
    <citation type="submission" date="2017-04" db="EMBL/GenBank/DDBJ databases">
        <title>Function of individual gut microbiota members based on whole genome sequencing of pure cultures obtained from chicken caecum.</title>
        <authorList>
            <person name="Medvecky M."/>
            <person name="Cejkova D."/>
            <person name="Polansky O."/>
            <person name="Karasova D."/>
            <person name="Kubasova T."/>
            <person name="Cizek A."/>
            <person name="Rychlik I."/>
        </authorList>
    </citation>
    <scope>NUCLEOTIDE SEQUENCE [LARGE SCALE GENOMIC DNA]</scope>
    <source>
        <strain evidence="5">An175</strain>
    </source>
</reference>